<evidence type="ECO:0000256" key="1">
    <source>
        <dbReference type="SAM" id="MobiDB-lite"/>
    </source>
</evidence>
<evidence type="ECO:0000313" key="3">
    <source>
        <dbReference type="Proteomes" id="UP001630127"/>
    </source>
</evidence>
<gene>
    <name evidence="2" type="ORF">ACH5RR_003222</name>
</gene>
<feature type="compositionally biased region" description="Basic and acidic residues" evidence="1">
    <location>
        <begin position="17"/>
        <end position="28"/>
    </location>
</feature>
<protein>
    <submittedName>
        <fullName evidence="2">Uncharacterized protein</fullName>
    </submittedName>
</protein>
<reference evidence="2 3" key="1">
    <citation type="submission" date="2024-11" db="EMBL/GenBank/DDBJ databases">
        <title>A near-complete genome assembly of Cinchona calisaya.</title>
        <authorList>
            <person name="Lian D.C."/>
            <person name="Zhao X.W."/>
            <person name="Wei L."/>
        </authorList>
    </citation>
    <scope>NUCLEOTIDE SEQUENCE [LARGE SCALE GENOMIC DNA]</scope>
    <source>
        <tissue evidence="2">Nenye</tissue>
    </source>
</reference>
<dbReference type="Proteomes" id="UP001630127">
    <property type="component" value="Unassembled WGS sequence"/>
</dbReference>
<sequence length="121" mass="13408">MMGKAPAAKPKQQSNVEIDKSTMEDANKSKKVKQIYQRKLVQSLHVIDQSSKNTSHIDINAEEQVRRNDAHNKNINGSSQHGRKPVLADRNDAATTICDQPENQGISNSNLSLHGLLVKIL</sequence>
<feature type="region of interest" description="Disordered" evidence="1">
    <location>
        <begin position="1"/>
        <end position="32"/>
    </location>
</feature>
<dbReference type="EMBL" id="JBJUIK010000002">
    <property type="protein sequence ID" value="KAL3534761.1"/>
    <property type="molecule type" value="Genomic_DNA"/>
</dbReference>
<comment type="caution">
    <text evidence="2">The sequence shown here is derived from an EMBL/GenBank/DDBJ whole genome shotgun (WGS) entry which is preliminary data.</text>
</comment>
<proteinExistence type="predicted"/>
<dbReference type="AlphaFoldDB" id="A0ABD3AU85"/>
<evidence type="ECO:0000313" key="2">
    <source>
        <dbReference type="EMBL" id="KAL3534761.1"/>
    </source>
</evidence>
<organism evidence="2 3">
    <name type="scientific">Cinchona calisaya</name>
    <dbReference type="NCBI Taxonomy" id="153742"/>
    <lineage>
        <taxon>Eukaryota</taxon>
        <taxon>Viridiplantae</taxon>
        <taxon>Streptophyta</taxon>
        <taxon>Embryophyta</taxon>
        <taxon>Tracheophyta</taxon>
        <taxon>Spermatophyta</taxon>
        <taxon>Magnoliopsida</taxon>
        <taxon>eudicotyledons</taxon>
        <taxon>Gunneridae</taxon>
        <taxon>Pentapetalae</taxon>
        <taxon>asterids</taxon>
        <taxon>lamiids</taxon>
        <taxon>Gentianales</taxon>
        <taxon>Rubiaceae</taxon>
        <taxon>Cinchonoideae</taxon>
        <taxon>Cinchoneae</taxon>
        <taxon>Cinchona</taxon>
    </lineage>
</organism>
<keyword evidence="3" id="KW-1185">Reference proteome</keyword>
<feature type="region of interest" description="Disordered" evidence="1">
    <location>
        <begin position="55"/>
        <end position="109"/>
    </location>
</feature>
<name>A0ABD3AU85_9GENT</name>
<feature type="compositionally biased region" description="Basic and acidic residues" evidence="1">
    <location>
        <begin position="63"/>
        <end position="72"/>
    </location>
</feature>
<accession>A0ABD3AU85</accession>
<feature type="compositionally biased region" description="Polar residues" evidence="1">
    <location>
        <begin position="93"/>
        <end position="109"/>
    </location>
</feature>